<reference evidence="2" key="1">
    <citation type="submission" date="2017-02" db="EMBL/GenBank/DDBJ databases">
        <authorList>
            <person name="Tafer H."/>
            <person name="Lopandic K."/>
        </authorList>
    </citation>
    <scope>NUCLEOTIDE SEQUENCE [LARGE SCALE GENOMIC DNA]</scope>
    <source>
        <strain evidence="2">CBS 366.77</strain>
    </source>
</reference>
<protein>
    <submittedName>
        <fullName evidence="1">Uncharacterized protein</fullName>
    </submittedName>
</protein>
<dbReference type="EMBL" id="MVGC01003250">
    <property type="protein sequence ID" value="RJE16676.1"/>
    <property type="molecule type" value="Genomic_DNA"/>
</dbReference>
<accession>A0A3A2Z1C7</accession>
<keyword evidence="2" id="KW-1185">Reference proteome</keyword>
<evidence type="ECO:0000313" key="2">
    <source>
        <dbReference type="Proteomes" id="UP000266188"/>
    </source>
</evidence>
<gene>
    <name evidence="1" type="ORF">PHISCL_10987</name>
</gene>
<sequence length="61" mass="6708">MTALIVTRCLMGDVPAPGRRAVGQGHGIRLGLHHSVWAQSRDRADSRPDLSLRFEVEEAVD</sequence>
<dbReference type="Proteomes" id="UP000266188">
    <property type="component" value="Unassembled WGS sequence"/>
</dbReference>
<comment type="caution">
    <text evidence="1">The sequence shown here is derived from an EMBL/GenBank/DDBJ whole genome shotgun (WGS) entry which is preliminary data.</text>
</comment>
<feature type="non-terminal residue" evidence="1">
    <location>
        <position position="61"/>
    </location>
</feature>
<organism evidence="1 2">
    <name type="scientific">Aspergillus sclerotialis</name>
    <dbReference type="NCBI Taxonomy" id="2070753"/>
    <lineage>
        <taxon>Eukaryota</taxon>
        <taxon>Fungi</taxon>
        <taxon>Dikarya</taxon>
        <taxon>Ascomycota</taxon>
        <taxon>Pezizomycotina</taxon>
        <taxon>Eurotiomycetes</taxon>
        <taxon>Eurotiomycetidae</taxon>
        <taxon>Eurotiales</taxon>
        <taxon>Aspergillaceae</taxon>
        <taxon>Aspergillus</taxon>
        <taxon>Aspergillus subgen. Polypaecilum</taxon>
    </lineage>
</organism>
<proteinExistence type="predicted"/>
<evidence type="ECO:0000313" key="1">
    <source>
        <dbReference type="EMBL" id="RJE16676.1"/>
    </source>
</evidence>
<name>A0A3A2Z1C7_9EURO</name>
<dbReference type="AlphaFoldDB" id="A0A3A2Z1C7"/>